<keyword evidence="10" id="KW-1185">Reference proteome</keyword>
<dbReference type="EMBL" id="BMAT01001337">
    <property type="protein sequence ID" value="GFR83519.1"/>
    <property type="molecule type" value="Genomic_DNA"/>
</dbReference>
<reference evidence="9 10" key="1">
    <citation type="journal article" date="2021" name="Elife">
        <title>Chloroplast acquisition without the gene transfer in kleptoplastic sea slugs, Plakobranchus ocellatus.</title>
        <authorList>
            <person name="Maeda T."/>
            <person name="Takahashi S."/>
            <person name="Yoshida T."/>
            <person name="Shimamura S."/>
            <person name="Takaki Y."/>
            <person name="Nagai Y."/>
            <person name="Toyoda A."/>
            <person name="Suzuki Y."/>
            <person name="Arimoto A."/>
            <person name="Ishii H."/>
            <person name="Satoh N."/>
            <person name="Nishiyama T."/>
            <person name="Hasebe M."/>
            <person name="Maruyama T."/>
            <person name="Minagawa J."/>
            <person name="Obokata J."/>
            <person name="Shigenobu S."/>
        </authorList>
    </citation>
    <scope>NUCLEOTIDE SEQUENCE [LARGE SCALE GENOMIC DNA]</scope>
</reference>
<dbReference type="EC" id="2.3.2.27" evidence="2"/>
<evidence type="ECO:0000256" key="1">
    <source>
        <dbReference type="ARBA" id="ARBA00000900"/>
    </source>
</evidence>
<dbReference type="AlphaFoldDB" id="A0AAV4GE62"/>
<gene>
    <name evidence="9" type="ORF">ElyMa_000651900</name>
</gene>
<sequence length="86" mass="9641">MAEAAVENPSHRFYCHECNREVQPNIESYTCSRCNSGFIEEMERPATPRPGDSRSSDPAAQFAEVRGRLVRLSLGTLNPDVMNVKL</sequence>
<keyword evidence="3" id="KW-0808">Transferase</keyword>
<dbReference type="Proteomes" id="UP000762676">
    <property type="component" value="Unassembled WGS sequence"/>
</dbReference>
<keyword evidence="6" id="KW-0833">Ubl conjugation pathway</keyword>
<evidence type="ECO:0000313" key="10">
    <source>
        <dbReference type="Proteomes" id="UP000762676"/>
    </source>
</evidence>
<evidence type="ECO:0000256" key="6">
    <source>
        <dbReference type="ARBA" id="ARBA00022786"/>
    </source>
</evidence>
<evidence type="ECO:0000256" key="5">
    <source>
        <dbReference type="ARBA" id="ARBA00022771"/>
    </source>
</evidence>
<evidence type="ECO:0000259" key="8">
    <source>
        <dbReference type="Pfam" id="PF14369"/>
    </source>
</evidence>
<protein>
    <recommendedName>
        <fullName evidence="2">RING-type E3 ubiquitin transferase</fullName>
        <ecNumber evidence="2">2.3.2.27</ecNumber>
    </recommendedName>
</protein>
<evidence type="ECO:0000256" key="2">
    <source>
        <dbReference type="ARBA" id="ARBA00012483"/>
    </source>
</evidence>
<keyword evidence="4" id="KW-0479">Metal-binding</keyword>
<keyword evidence="7" id="KW-0862">Zinc</keyword>
<accession>A0AAV4GE62</accession>
<dbReference type="GO" id="GO:0061630">
    <property type="term" value="F:ubiquitin protein ligase activity"/>
    <property type="evidence" value="ECO:0007669"/>
    <property type="project" value="UniProtKB-EC"/>
</dbReference>
<organism evidence="9 10">
    <name type="scientific">Elysia marginata</name>
    <dbReference type="NCBI Taxonomy" id="1093978"/>
    <lineage>
        <taxon>Eukaryota</taxon>
        <taxon>Metazoa</taxon>
        <taxon>Spiralia</taxon>
        <taxon>Lophotrochozoa</taxon>
        <taxon>Mollusca</taxon>
        <taxon>Gastropoda</taxon>
        <taxon>Heterobranchia</taxon>
        <taxon>Euthyneura</taxon>
        <taxon>Panpulmonata</taxon>
        <taxon>Sacoglossa</taxon>
        <taxon>Placobranchoidea</taxon>
        <taxon>Plakobranchidae</taxon>
        <taxon>Elysia</taxon>
    </lineage>
</organism>
<evidence type="ECO:0000256" key="3">
    <source>
        <dbReference type="ARBA" id="ARBA00022679"/>
    </source>
</evidence>
<proteinExistence type="predicted"/>
<name>A0AAV4GE62_9GAST</name>
<evidence type="ECO:0000256" key="4">
    <source>
        <dbReference type="ARBA" id="ARBA00022723"/>
    </source>
</evidence>
<evidence type="ECO:0000256" key="7">
    <source>
        <dbReference type="ARBA" id="ARBA00022833"/>
    </source>
</evidence>
<keyword evidence="5" id="KW-0863">Zinc-finger</keyword>
<feature type="domain" description="E3 ubiquitin-protein ligase RNF126-like zinc-ribbon" evidence="8">
    <location>
        <begin position="12"/>
        <end position="42"/>
    </location>
</feature>
<dbReference type="Pfam" id="PF14369">
    <property type="entry name" value="Zn_ribbon_19"/>
    <property type="match status" value="1"/>
</dbReference>
<comment type="caution">
    <text evidence="9">The sequence shown here is derived from an EMBL/GenBank/DDBJ whole genome shotgun (WGS) entry which is preliminary data.</text>
</comment>
<evidence type="ECO:0000313" key="9">
    <source>
        <dbReference type="EMBL" id="GFR83519.1"/>
    </source>
</evidence>
<dbReference type="GO" id="GO:0008270">
    <property type="term" value="F:zinc ion binding"/>
    <property type="evidence" value="ECO:0007669"/>
    <property type="project" value="UniProtKB-KW"/>
</dbReference>
<dbReference type="InterPro" id="IPR039525">
    <property type="entry name" value="RNF126-like_zinc-ribbon"/>
</dbReference>
<comment type="catalytic activity">
    <reaction evidence="1">
        <text>S-ubiquitinyl-[E2 ubiquitin-conjugating enzyme]-L-cysteine + [acceptor protein]-L-lysine = [E2 ubiquitin-conjugating enzyme]-L-cysteine + N(6)-ubiquitinyl-[acceptor protein]-L-lysine.</text>
        <dbReference type="EC" id="2.3.2.27"/>
    </reaction>
</comment>